<dbReference type="EMBL" id="JAUSTQ010000011">
    <property type="protein sequence ID" value="MDQ0160368.1"/>
    <property type="molecule type" value="Genomic_DNA"/>
</dbReference>
<reference evidence="1 2" key="1">
    <citation type="submission" date="2023-07" db="EMBL/GenBank/DDBJ databases">
        <title>Genomic Encyclopedia of Type Strains, Phase IV (KMG-IV): sequencing the most valuable type-strain genomes for metagenomic binning, comparative biology and taxonomic classification.</title>
        <authorList>
            <person name="Goeker M."/>
        </authorList>
    </citation>
    <scope>NUCLEOTIDE SEQUENCE [LARGE SCALE GENOMIC DNA]</scope>
    <source>
        <strain evidence="1 2">DSM 16460</strain>
    </source>
</reference>
<keyword evidence="2" id="KW-1185">Reference proteome</keyword>
<organism evidence="1 2">
    <name type="scientific">Alkalibacillus salilacus</name>
    <dbReference type="NCBI Taxonomy" id="284582"/>
    <lineage>
        <taxon>Bacteria</taxon>
        <taxon>Bacillati</taxon>
        <taxon>Bacillota</taxon>
        <taxon>Bacilli</taxon>
        <taxon>Bacillales</taxon>
        <taxon>Bacillaceae</taxon>
        <taxon>Alkalibacillus</taxon>
    </lineage>
</organism>
<accession>A0ABT9VHD1</accession>
<proteinExistence type="predicted"/>
<dbReference type="PANTHER" id="PTHR28004:SF2">
    <property type="entry name" value="D-SERINE DEHYDRATASE"/>
    <property type="match status" value="1"/>
</dbReference>
<evidence type="ECO:0000313" key="2">
    <source>
        <dbReference type="Proteomes" id="UP001224359"/>
    </source>
</evidence>
<sequence length="57" mass="6749">MNMYELETPALLIDKRIMLDNLHSMQECAPKHNVNLRPHTKTHKMPKLLCIKKHPFV</sequence>
<dbReference type="Proteomes" id="UP001224359">
    <property type="component" value="Unassembled WGS sequence"/>
</dbReference>
<protein>
    <submittedName>
        <fullName evidence="1">D-serine deaminase-like pyridoxal phosphate-dependent protein</fullName>
    </submittedName>
</protein>
<dbReference type="Gene3D" id="3.20.20.10">
    <property type="entry name" value="Alanine racemase"/>
    <property type="match status" value="1"/>
</dbReference>
<dbReference type="InterPro" id="IPR029066">
    <property type="entry name" value="PLP-binding_barrel"/>
</dbReference>
<gene>
    <name evidence="1" type="ORF">J2S77_002371</name>
</gene>
<dbReference type="PANTHER" id="PTHR28004">
    <property type="entry name" value="ZGC:162816-RELATED"/>
    <property type="match status" value="1"/>
</dbReference>
<evidence type="ECO:0000313" key="1">
    <source>
        <dbReference type="EMBL" id="MDQ0160368.1"/>
    </source>
</evidence>
<name>A0ABT9VHD1_9BACI</name>
<comment type="caution">
    <text evidence="1">The sequence shown here is derived from an EMBL/GenBank/DDBJ whole genome shotgun (WGS) entry which is preliminary data.</text>
</comment>
<dbReference type="InterPro" id="IPR051466">
    <property type="entry name" value="D-amino_acid_metab_enzyme"/>
</dbReference>